<dbReference type="Proteomes" id="UP000809789">
    <property type="component" value="Unassembled WGS sequence"/>
</dbReference>
<dbReference type="PANTHER" id="PTHR37842:SF2">
    <property type="entry name" value="GYLCOSYL HYDROLASE 115 C-TERMINAL DOMAIN-CONTAINING PROTEIN"/>
    <property type="match status" value="1"/>
</dbReference>
<gene>
    <name evidence="4" type="ORF">KVT40_000383</name>
</gene>
<dbReference type="Pfam" id="PF15979">
    <property type="entry name" value="Glyco_hydro_115"/>
    <property type="match status" value="1"/>
</dbReference>
<reference evidence="4" key="1">
    <citation type="submission" date="2021-07" db="EMBL/GenBank/DDBJ databases">
        <title>Elsinoe batatas strain:CRI-CJ2 Genome sequencing and assembly.</title>
        <authorList>
            <person name="Huang L."/>
        </authorList>
    </citation>
    <scope>NUCLEOTIDE SEQUENCE</scope>
    <source>
        <strain evidence="4">CRI-CJ2</strain>
    </source>
</reference>
<accession>A0A8K0PL35</accession>
<dbReference type="InterPro" id="IPR042301">
    <property type="entry name" value="GH115_sf"/>
</dbReference>
<dbReference type="Gene3D" id="3.20.20.520">
    <property type="entry name" value="Glycosyl hydrolase family 115"/>
    <property type="match status" value="1"/>
</dbReference>
<keyword evidence="2" id="KW-0732">Signal</keyword>
<dbReference type="SUPFAM" id="SSF55545">
    <property type="entry name" value="beta-N-acetylhexosaminidase-like domain"/>
    <property type="match status" value="1"/>
</dbReference>
<dbReference type="Gene3D" id="2.60.120.1620">
    <property type="match status" value="1"/>
</dbReference>
<feature type="chain" id="PRO_5035428260" description="Gylcosyl hydrolase 115 C-terminal domain-containing protein" evidence="2">
    <location>
        <begin position="26"/>
        <end position="1011"/>
    </location>
</feature>
<keyword evidence="1" id="KW-0378">Hydrolase</keyword>
<evidence type="ECO:0000313" key="5">
    <source>
        <dbReference type="Proteomes" id="UP000809789"/>
    </source>
</evidence>
<sequence>MNLIKQVRVATLLLTLQGFCSSVFAQQVSFEQADGARLLADSSTAPRIVVDGNDWIGVRRAAGDLAQDFGRVTGQNGSVILTNQTTSFGNSTSLPIVLGTLGRSTIIHGLVSAGQIDVSQVEGQWESYLIQSASNVPGVGDALVIAGADRRGTIFGIYDLSQQMGVSPWYWWADVGVLQRSAVYATGELKVQPTPSVKYRGVFLNDEQPGLTNWVQTQYPDLPSGSPNFGVAFYSKVFELLLRLRANYLWPTMWASMFYVDDEENGRIADEFGIVMGTSHTEPMARATNEQQNPRFMGGPWSWDTNRENMTEFLRAGAERSKDHETLWTLGMRGHGDNASPTLNASSLESIVQAQQDILKNVLSSPNLESVPMMWCLYKEVGNYFAAGMDVPDDITLLWAEDNWGNAQRLPYGAELERSGGSGLYYHVDYVGDPRDYKWINTISLQKSWSELLQAYQRGAQRIWILNVGDLKPLELPMQHFLDMAYNITLFESPDSTQSWLTQWSSRNFGEDAAQETAQILANYSMLAGRRKYELVDARTYSIINYGEADRVLQEWSDVVDAAQRVYDSLDASMQPGFFEMVLHPAIAGATVHQIHINTAKNNLYTVQGRSSTNTIASDVLRYFNDDHQLTQRYHELLDGKWNHMLDQTHLNYQYWQQPMRNSLAPLGYVQQQEMSLAGGLGVTAEGNNGTVPGDDNYHALSSNVLTLPPMDPYGPSTRWIDVFSRGNLPVNYNLSASHPSISFSSPSGTLSPNGTVSSTDNRIFVSVDWSLVTNATTMVTINVTASMDLSSSAFINATRRAYGNFNMPQIMLPLNKTSAPSSFSGFVESDRTLSIEAEHFTSITNSSTTSNGSAYLATIPGYGRTLSGVALLPFTAPSQPIAASSPHLTYDIFTFTPSTQANVSVWFGPALNTHPQRPLRYAISVDDAAPTVVQPVPTTVFGSLPGMWSAMVSNAVMGNTTAHDLGVAGAHRVNLWLLEPGLVVQKVVVNLGGVRASYLGPPESRRVGGD</sequence>
<dbReference type="Gene3D" id="1.20.58.2150">
    <property type="match status" value="1"/>
</dbReference>
<dbReference type="PANTHER" id="PTHR37842">
    <property type="match status" value="1"/>
</dbReference>
<organism evidence="4 5">
    <name type="scientific">Elsinoe batatas</name>
    <dbReference type="NCBI Taxonomy" id="2601811"/>
    <lineage>
        <taxon>Eukaryota</taxon>
        <taxon>Fungi</taxon>
        <taxon>Dikarya</taxon>
        <taxon>Ascomycota</taxon>
        <taxon>Pezizomycotina</taxon>
        <taxon>Dothideomycetes</taxon>
        <taxon>Dothideomycetidae</taxon>
        <taxon>Myriangiales</taxon>
        <taxon>Elsinoaceae</taxon>
        <taxon>Elsinoe</taxon>
    </lineage>
</organism>
<dbReference type="InterPro" id="IPR031924">
    <property type="entry name" value="GH115"/>
</dbReference>
<evidence type="ECO:0000256" key="1">
    <source>
        <dbReference type="ARBA" id="ARBA00022801"/>
    </source>
</evidence>
<protein>
    <recommendedName>
        <fullName evidence="3">Gylcosyl hydrolase 115 C-terminal domain-containing protein</fullName>
    </recommendedName>
</protein>
<dbReference type="GO" id="GO:0016787">
    <property type="term" value="F:hydrolase activity"/>
    <property type="evidence" value="ECO:0007669"/>
    <property type="project" value="UniProtKB-KW"/>
</dbReference>
<dbReference type="InterPro" id="IPR041437">
    <property type="entry name" value="GH115_C"/>
</dbReference>
<keyword evidence="5" id="KW-1185">Reference proteome</keyword>
<dbReference type="AlphaFoldDB" id="A0A8K0PL35"/>
<dbReference type="OrthoDB" id="4849794at2759"/>
<dbReference type="InterPro" id="IPR029018">
    <property type="entry name" value="Hex-like_dom2"/>
</dbReference>
<name>A0A8K0PL35_9PEZI</name>
<comment type="caution">
    <text evidence="4">The sequence shown here is derived from an EMBL/GenBank/DDBJ whole genome shotgun (WGS) entry which is preliminary data.</text>
</comment>
<dbReference type="Pfam" id="PF17829">
    <property type="entry name" value="GH115_C"/>
    <property type="match status" value="1"/>
</dbReference>
<feature type="domain" description="Gylcosyl hydrolase 115 C-terminal" evidence="3">
    <location>
        <begin position="826"/>
        <end position="1004"/>
    </location>
</feature>
<dbReference type="Gene3D" id="3.30.379.10">
    <property type="entry name" value="Chitobiase/beta-hexosaminidase domain 2-like"/>
    <property type="match status" value="1"/>
</dbReference>
<proteinExistence type="predicted"/>
<feature type="signal peptide" evidence="2">
    <location>
        <begin position="1"/>
        <end position="25"/>
    </location>
</feature>
<evidence type="ECO:0000259" key="3">
    <source>
        <dbReference type="Pfam" id="PF17829"/>
    </source>
</evidence>
<evidence type="ECO:0000256" key="2">
    <source>
        <dbReference type="SAM" id="SignalP"/>
    </source>
</evidence>
<evidence type="ECO:0000313" key="4">
    <source>
        <dbReference type="EMBL" id="KAG8631243.1"/>
    </source>
</evidence>
<dbReference type="EMBL" id="JAESVG020000001">
    <property type="protein sequence ID" value="KAG8631243.1"/>
    <property type="molecule type" value="Genomic_DNA"/>
</dbReference>